<proteinExistence type="predicted"/>
<dbReference type="Gene3D" id="3.40.50.360">
    <property type="match status" value="1"/>
</dbReference>
<organism evidence="2 3">
    <name type="scientific">Paenibacillus puldeungensis</name>
    <dbReference type="NCBI Taxonomy" id="696536"/>
    <lineage>
        <taxon>Bacteria</taxon>
        <taxon>Bacillati</taxon>
        <taxon>Bacillota</taxon>
        <taxon>Bacilli</taxon>
        <taxon>Bacillales</taxon>
        <taxon>Paenibacillaceae</taxon>
        <taxon>Paenibacillus</taxon>
    </lineage>
</organism>
<gene>
    <name evidence="2" type="ORF">ACFQ3W_00760</name>
</gene>
<accession>A0ABW3RS18</accession>
<dbReference type="InterPro" id="IPR029039">
    <property type="entry name" value="Flavoprotein-like_sf"/>
</dbReference>
<protein>
    <submittedName>
        <fullName evidence="2">Flavodoxin domain-containing protein</fullName>
    </submittedName>
</protein>
<dbReference type="Proteomes" id="UP001597262">
    <property type="component" value="Unassembled WGS sequence"/>
</dbReference>
<evidence type="ECO:0000313" key="2">
    <source>
        <dbReference type="EMBL" id="MFD1174839.1"/>
    </source>
</evidence>
<dbReference type="SUPFAM" id="SSF52218">
    <property type="entry name" value="Flavoproteins"/>
    <property type="match status" value="1"/>
</dbReference>
<dbReference type="InterPro" id="IPR052200">
    <property type="entry name" value="Protoporphyrinogen_IX_DH"/>
</dbReference>
<keyword evidence="3" id="KW-1185">Reference proteome</keyword>
<name>A0ABW3RS18_9BACL</name>
<reference evidence="3" key="1">
    <citation type="journal article" date="2019" name="Int. J. Syst. Evol. Microbiol.">
        <title>The Global Catalogue of Microorganisms (GCM) 10K type strain sequencing project: providing services to taxonomists for standard genome sequencing and annotation.</title>
        <authorList>
            <consortium name="The Broad Institute Genomics Platform"/>
            <consortium name="The Broad Institute Genome Sequencing Center for Infectious Disease"/>
            <person name="Wu L."/>
            <person name="Ma J."/>
        </authorList>
    </citation>
    <scope>NUCLEOTIDE SEQUENCE [LARGE SCALE GENOMIC DNA]</scope>
    <source>
        <strain evidence="3">CCUG 59189</strain>
    </source>
</reference>
<evidence type="ECO:0000259" key="1">
    <source>
        <dbReference type="Pfam" id="PF12724"/>
    </source>
</evidence>
<comment type="caution">
    <text evidence="2">The sequence shown here is derived from an EMBL/GenBank/DDBJ whole genome shotgun (WGS) entry which is preliminary data.</text>
</comment>
<sequence>MSTLIAYASKYGFTKACAERLAKQLDEKVDIMDLNSQRPNLALYDKVIVGGSIYAGRIRKPTARFCSENLNILKGKKLGLFICGMADGNDALKQLESAFPKELLSAAIAKESFGGEYDFSKMNFLERFIIKKISGSDKNQSRMMEESIARFAVQINNA</sequence>
<dbReference type="Pfam" id="PF12724">
    <property type="entry name" value="Flavodoxin_5"/>
    <property type="match status" value="1"/>
</dbReference>
<dbReference type="PANTHER" id="PTHR38030:SF2">
    <property type="entry name" value="PROTOPORPHYRINOGEN IX DEHYDROGENASE [QUINONE]"/>
    <property type="match status" value="1"/>
</dbReference>
<dbReference type="EMBL" id="JBHTLM010000001">
    <property type="protein sequence ID" value="MFD1174839.1"/>
    <property type="molecule type" value="Genomic_DNA"/>
</dbReference>
<feature type="domain" description="Flavodoxin" evidence="1">
    <location>
        <begin position="4"/>
        <end position="141"/>
    </location>
</feature>
<dbReference type="InterPro" id="IPR026816">
    <property type="entry name" value="Flavodoxin_dom"/>
</dbReference>
<dbReference type="RefSeq" id="WP_379315616.1">
    <property type="nucleotide sequence ID" value="NZ_JBHTLM010000001.1"/>
</dbReference>
<dbReference type="PANTHER" id="PTHR38030">
    <property type="entry name" value="PROTOPORPHYRINOGEN IX DEHYDROGENASE [MENAQUINONE]"/>
    <property type="match status" value="1"/>
</dbReference>
<evidence type="ECO:0000313" key="3">
    <source>
        <dbReference type="Proteomes" id="UP001597262"/>
    </source>
</evidence>